<proteinExistence type="predicted"/>
<name>A0ABP6MCE3_9ACTN</name>
<reference evidence="2" key="1">
    <citation type="journal article" date="2019" name="Int. J. Syst. Evol. Microbiol.">
        <title>The Global Catalogue of Microorganisms (GCM) 10K type strain sequencing project: providing services to taxonomists for standard genome sequencing and annotation.</title>
        <authorList>
            <consortium name="The Broad Institute Genomics Platform"/>
            <consortium name="The Broad Institute Genome Sequencing Center for Infectious Disease"/>
            <person name="Wu L."/>
            <person name="Ma J."/>
        </authorList>
    </citation>
    <scope>NUCLEOTIDE SEQUENCE [LARGE SCALE GENOMIC DNA]</scope>
    <source>
        <strain evidence="2">JCM 9092</strain>
    </source>
</reference>
<dbReference type="Proteomes" id="UP001501637">
    <property type="component" value="Unassembled WGS sequence"/>
</dbReference>
<evidence type="ECO:0000313" key="1">
    <source>
        <dbReference type="EMBL" id="GAA3093727.1"/>
    </source>
</evidence>
<keyword evidence="2" id="KW-1185">Reference proteome</keyword>
<protein>
    <submittedName>
        <fullName evidence="1">Uncharacterized protein</fullName>
    </submittedName>
</protein>
<accession>A0ABP6MCE3</accession>
<gene>
    <name evidence="1" type="ORF">GCM10010449_16820</name>
</gene>
<sequence>MWASLIIRTWGVHMGFINNAKANEANRVAAEAYTAGRQVLTFKIIEANASHRSTGIMSGVGEQIEAIEAQGWTLTNMAASEGKALTGERTALVCLFRRR</sequence>
<evidence type="ECO:0000313" key="2">
    <source>
        <dbReference type="Proteomes" id="UP001501637"/>
    </source>
</evidence>
<organism evidence="1 2">
    <name type="scientific">Streptomyces rectiviolaceus</name>
    <dbReference type="NCBI Taxonomy" id="332591"/>
    <lineage>
        <taxon>Bacteria</taxon>
        <taxon>Bacillati</taxon>
        <taxon>Actinomycetota</taxon>
        <taxon>Actinomycetes</taxon>
        <taxon>Kitasatosporales</taxon>
        <taxon>Streptomycetaceae</taxon>
        <taxon>Streptomyces</taxon>
    </lineage>
</organism>
<comment type="caution">
    <text evidence="1">The sequence shown here is derived from an EMBL/GenBank/DDBJ whole genome shotgun (WGS) entry which is preliminary data.</text>
</comment>
<dbReference type="EMBL" id="BAAAUG010000024">
    <property type="protein sequence ID" value="GAA3093727.1"/>
    <property type="molecule type" value="Genomic_DNA"/>
</dbReference>